<dbReference type="RefSeq" id="WP_127695210.1">
    <property type="nucleotide sequence ID" value="NZ_SACQ01000007.1"/>
</dbReference>
<dbReference type="Gene3D" id="2.60.120.10">
    <property type="entry name" value="Jelly Rolls"/>
    <property type="match status" value="1"/>
</dbReference>
<dbReference type="Pfam" id="PF07883">
    <property type="entry name" value="Cupin_2"/>
    <property type="match status" value="1"/>
</dbReference>
<reference evidence="3 4" key="1">
    <citation type="submission" date="2019-01" db="EMBL/GenBank/DDBJ databases">
        <authorList>
            <person name="Chen W.-M."/>
        </authorList>
    </citation>
    <scope>NUCLEOTIDE SEQUENCE [LARGE SCALE GENOMIC DNA]</scope>
    <source>
        <strain evidence="3 4">HPM-16</strain>
    </source>
</reference>
<dbReference type="PANTHER" id="PTHR46797">
    <property type="entry name" value="HTH-TYPE TRANSCRIPTIONAL REGULATOR"/>
    <property type="match status" value="1"/>
</dbReference>
<evidence type="ECO:0000313" key="3">
    <source>
        <dbReference type="EMBL" id="RVU29871.1"/>
    </source>
</evidence>
<dbReference type="Pfam" id="PF01381">
    <property type="entry name" value="HTH_3"/>
    <property type="match status" value="1"/>
</dbReference>
<dbReference type="AlphaFoldDB" id="A0A437Q5V1"/>
<evidence type="ECO:0000313" key="4">
    <source>
        <dbReference type="Proteomes" id="UP000282818"/>
    </source>
</evidence>
<feature type="domain" description="HTH cro/C1-type" evidence="2">
    <location>
        <begin position="13"/>
        <end position="67"/>
    </location>
</feature>
<dbReference type="InterPro" id="IPR014710">
    <property type="entry name" value="RmlC-like_jellyroll"/>
</dbReference>
<dbReference type="GO" id="GO:0005829">
    <property type="term" value="C:cytosol"/>
    <property type="evidence" value="ECO:0007669"/>
    <property type="project" value="TreeGrafter"/>
</dbReference>
<dbReference type="SUPFAM" id="SSF51182">
    <property type="entry name" value="RmlC-like cupins"/>
    <property type="match status" value="1"/>
</dbReference>
<accession>A0A437Q5V1</accession>
<keyword evidence="4" id="KW-1185">Reference proteome</keyword>
<sequence>MKHAATPNVGAAMKQRRKALGLNLAQLAERSNVSRSMLSEIERGNANPTFTTLWNITQALGVSIDQLAAQSQAEGPRIERQEAIATPRLLSQDQQCELVALNPVDMASDVEWYELIVQPGGELCSEAHIHGTREHLSVIAGQARVALDGGVYTDAQVGDTLRYPADIAHRIENRGQDTLRAFLVVHKGRP</sequence>
<evidence type="ECO:0000256" key="1">
    <source>
        <dbReference type="ARBA" id="ARBA00023125"/>
    </source>
</evidence>
<dbReference type="CDD" id="cd00093">
    <property type="entry name" value="HTH_XRE"/>
    <property type="match status" value="1"/>
</dbReference>
<dbReference type="SUPFAM" id="SSF47413">
    <property type="entry name" value="lambda repressor-like DNA-binding domains"/>
    <property type="match status" value="1"/>
</dbReference>
<dbReference type="InterPro" id="IPR001387">
    <property type="entry name" value="Cro/C1-type_HTH"/>
</dbReference>
<dbReference type="InterPro" id="IPR013096">
    <property type="entry name" value="Cupin_2"/>
</dbReference>
<dbReference type="CDD" id="cd02209">
    <property type="entry name" value="cupin_XRE_C"/>
    <property type="match status" value="1"/>
</dbReference>
<name>A0A437Q5V1_9GAMM</name>
<dbReference type="SMART" id="SM00530">
    <property type="entry name" value="HTH_XRE"/>
    <property type="match status" value="1"/>
</dbReference>
<dbReference type="GO" id="GO:0003677">
    <property type="term" value="F:DNA binding"/>
    <property type="evidence" value="ECO:0007669"/>
    <property type="project" value="UniProtKB-KW"/>
</dbReference>
<organism evidence="3 4">
    <name type="scientific">Neptunomonas marina</name>
    <dbReference type="NCBI Taxonomy" id="1815562"/>
    <lineage>
        <taxon>Bacteria</taxon>
        <taxon>Pseudomonadati</taxon>
        <taxon>Pseudomonadota</taxon>
        <taxon>Gammaproteobacteria</taxon>
        <taxon>Oceanospirillales</taxon>
        <taxon>Oceanospirillaceae</taxon>
        <taxon>Neptunomonas</taxon>
    </lineage>
</organism>
<dbReference type="PANTHER" id="PTHR46797:SF1">
    <property type="entry name" value="METHYLPHOSPHONATE SYNTHASE"/>
    <property type="match status" value="1"/>
</dbReference>
<evidence type="ECO:0000259" key="2">
    <source>
        <dbReference type="PROSITE" id="PS50943"/>
    </source>
</evidence>
<keyword evidence="1" id="KW-0238">DNA-binding</keyword>
<dbReference type="InterPro" id="IPR010982">
    <property type="entry name" value="Lambda_DNA-bd_dom_sf"/>
</dbReference>
<dbReference type="InterPro" id="IPR050807">
    <property type="entry name" value="TransReg_Diox_bact_type"/>
</dbReference>
<proteinExistence type="predicted"/>
<comment type="caution">
    <text evidence="3">The sequence shown here is derived from an EMBL/GenBank/DDBJ whole genome shotgun (WGS) entry which is preliminary data.</text>
</comment>
<dbReference type="PROSITE" id="PS50943">
    <property type="entry name" value="HTH_CROC1"/>
    <property type="match status" value="1"/>
</dbReference>
<dbReference type="EMBL" id="SACQ01000007">
    <property type="protein sequence ID" value="RVU29871.1"/>
    <property type="molecule type" value="Genomic_DNA"/>
</dbReference>
<protein>
    <submittedName>
        <fullName evidence="3">XRE family transcriptional regulator</fullName>
    </submittedName>
</protein>
<gene>
    <name evidence="3" type="ORF">EOE65_15120</name>
</gene>
<dbReference type="GO" id="GO:0003700">
    <property type="term" value="F:DNA-binding transcription factor activity"/>
    <property type="evidence" value="ECO:0007669"/>
    <property type="project" value="TreeGrafter"/>
</dbReference>
<dbReference type="Gene3D" id="1.10.260.40">
    <property type="entry name" value="lambda repressor-like DNA-binding domains"/>
    <property type="match status" value="1"/>
</dbReference>
<dbReference type="Proteomes" id="UP000282818">
    <property type="component" value="Unassembled WGS sequence"/>
</dbReference>
<dbReference type="InterPro" id="IPR011051">
    <property type="entry name" value="RmlC_Cupin_sf"/>
</dbReference>